<reference evidence="2 3" key="1">
    <citation type="submission" date="2020-11" db="EMBL/GenBank/DDBJ databases">
        <title>The genome sequence of Novosphingobium sp. 1Y9A.</title>
        <authorList>
            <person name="Liu Y."/>
        </authorList>
    </citation>
    <scope>NUCLEOTIDE SEQUENCE [LARGE SCALE GENOMIC DNA]</scope>
    <source>
        <strain evidence="2 3">1Y9A</strain>
    </source>
</reference>
<name>A0ABS0HAU5_9SPHN</name>
<accession>A0ABS0HAU5</accession>
<dbReference type="InterPro" id="IPR041208">
    <property type="entry name" value="Cap15"/>
</dbReference>
<keyword evidence="3" id="KW-1185">Reference proteome</keyword>
<gene>
    <name evidence="2" type="ORF">I2488_00185</name>
</gene>
<comment type="caution">
    <text evidence="2">The sequence shown here is derived from an EMBL/GenBank/DDBJ whole genome shotgun (WGS) entry which is preliminary data.</text>
</comment>
<feature type="domain" description="CD-NTase-associated protein 15" evidence="1">
    <location>
        <begin position="3"/>
        <end position="119"/>
    </location>
</feature>
<proteinExistence type="predicted"/>
<sequence>MTAIPDICGLWALHGTTLAPDGSTLYEWDADMEIADAGGTPRVVISTKGGASGGRNSRSLSFAERLTALPDGRWHLRYGYEADPGHAATTSHEFFGLSQLTFDSDLARAEGSSCNYNGRYVVMKLEAERTR</sequence>
<dbReference type="EMBL" id="JADQDC010000001">
    <property type="protein sequence ID" value="MBF9149407.1"/>
    <property type="molecule type" value="Genomic_DNA"/>
</dbReference>
<evidence type="ECO:0000313" key="3">
    <source>
        <dbReference type="Proteomes" id="UP000600799"/>
    </source>
</evidence>
<evidence type="ECO:0000259" key="1">
    <source>
        <dbReference type="Pfam" id="PF18153"/>
    </source>
</evidence>
<dbReference type="RefSeq" id="WP_196273794.1">
    <property type="nucleotide sequence ID" value="NZ_JADQDC010000001.1"/>
</dbReference>
<dbReference type="Pfam" id="PF18153">
    <property type="entry name" value="Cap15_CD_rec"/>
    <property type="match status" value="1"/>
</dbReference>
<protein>
    <recommendedName>
        <fullName evidence="1">CD-NTase-associated protein 15 domain-containing protein</fullName>
    </recommendedName>
</protein>
<evidence type="ECO:0000313" key="2">
    <source>
        <dbReference type="EMBL" id="MBF9149407.1"/>
    </source>
</evidence>
<organism evidence="2 3">
    <name type="scientific">Novosphingobium jiangmenense</name>
    <dbReference type="NCBI Taxonomy" id="2791981"/>
    <lineage>
        <taxon>Bacteria</taxon>
        <taxon>Pseudomonadati</taxon>
        <taxon>Pseudomonadota</taxon>
        <taxon>Alphaproteobacteria</taxon>
        <taxon>Sphingomonadales</taxon>
        <taxon>Sphingomonadaceae</taxon>
        <taxon>Novosphingobium</taxon>
    </lineage>
</organism>
<dbReference type="Proteomes" id="UP000600799">
    <property type="component" value="Unassembled WGS sequence"/>
</dbReference>